<dbReference type="AlphaFoldDB" id="A0A9P9G6X4"/>
<dbReference type="PANTHER" id="PTHR33657">
    <property type="entry name" value="DOMAIN PROTEIN, PUTATIVE (AFU_ORTHOLOGUE AFUA_5G00600)-RELATED"/>
    <property type="match status" value="1"/>
</dbReference>
<proteinExistence type="predicted"/>
<organism evidence="2 3">
    <name type="scientific">Fusarium redolens</name>
    <dbReference type="NCBI Taxonomy" id="48865"/>
    <lineage>
        <taxon>Eukaryota</taxon>
        <taxon>Fungi</taxon>
        <taxon>Dikarya</taxon>
        <taxon>Ascomycota</taxon>
        <taxon>Pezizomycotina</taxon>
        <taxon>Sordariomycetes</taxon>
        <taxon>Hypocreomycetidae</taxon>
        <taxon>Hypocreales</taxon>
        <taxon>Nectriaceae</taxon>
        <taxon>Fusarium</taxon>
        <taxon>Fusarium redolens species complex</taxon>
    </lineage>
</organism>
<keyword evidence="3" id="KW-1185">Reference proteome</keyword>
<comment type="caution">
    <text evidence="2">The sequence shown here is derived from an EMBL/GenBank/DDBJ whole genome shotgun (WGS) entry which is preliminary data.</text>
</comment>
<reference evidence="2" key="1">
    <citation type="journal article" date="2021" name="Nat. Commun.">
        <title>Genetic determinants of endophytism in the Arabidopsis root mycobiome.</title>
        <authorList>
            <person name="Mesny F."/>
            <person name="Miyauchi S."/>
            <person name="Thiergart T."/>
            <person name="Pickel B."/>
            <person name="Atanasova L."/>
            <person name="Karlsson M."/>
            <person name="Huettel B."/>
            <person name="Barry K.W."/>
            <person name="Haridas S."/>
            <person name="Chen C."/>
            <person name="Bauer D."/>
            <person name="Andreopoulos W."/>
            <person name="Pangilinan J."/>
            <person name="LaButti K."/>
            <person name="Riley R."/>
            <person name="Lipzen A."/>
            <person name="Clum A."/>
            <person name="Drula E."/>
            <person name="Henrissat B."/>
            <person name="Kohler A."/>
            <person name="Grigoriev I.V."/>
            <person name="Martin F.M."/>
            <person name="Hacquard S."/>
        </authorList>
    </citation>
    <scope>NUCLEOTIDE SEQUENCE</scope>
    <source>
        <strain evidence="2">MPI-CAGE-AT-0023</strain>
    </source>
</reference>
<evidence type="ECO:0000313" key="3">
    <source>
        <dbReference type="Proteomes" id="UP000720189"/>
    </source>
</evidence>
<gene>
    <name evidence="2" type="ORF">BKA55DRAFT_523431</name>
</gene>
<evidence type="ECO:0000256" key="1">
    <source>
        <dbReference type="SAM" id="MobiDB-lite"/>
    </source>
</evidence>
<protein>
    <submittedName>
        <fullName evidence="2">Necrosis inducing protein</fullName>
    </submittedName>
</protein>
<evidence type="ECO:0000313" key="2">
    <source>
        <dbReference type="EMBL" id="KAH7233898.1"/>
    </source>
</evidence>
<dbReference type="Proteomes" id="UP000720189">
    <property type="component" value="Unassembled WGS sequence"/>
</dbReference>
<name>A0A9P9G6X4_FUSRE</name>
<dbReference type="OrthoDB" id="89086at2759"/>
<dbReference type="GeneID" id="70218592"/>
<feature type="non-terminal residue" evidence="2">
    <location>
        <position position="1"/>
    </location>
</feature>
<accession>A0A9P9G6X4</accession>
<dbReference type="PIRSF" id="PIRSF029958">
    <property type="entry name" value="Necrosis-inducing_protein"/>
    <property type="match status" value="1"/>
</dbReference>
<feature type="region of interest" description="Disordered" evidence="1">
    <location>
        <begin position="146"/>
        <end position="165"/>
    </location>
</feature>
<dbReference type="InterPro" id="IPR008701">
    <property type="entry name" value="NPP1"/>
</dbReference>
<dbReference type="Pfam" id="PF05630">
    <property type="entry name" value="NPP1"/>
    <property type="match status" value="1"/>
</dbReference>
<dbReference type="EMBL" id="JAGMUX010000018">
    <property type="protein sequence ID" value="KAH7233898.1"/>
    <property type="molecule type" value="Genomic_DNA"/>
</dbReference>
<dbReference type="PANTHER" id="PTHR33657:SF6">
    <property type="entry name" value="SECRETED PROTEIN"/>
    <property type="match status" value="1"/>
</dbReference>
<sequence length="165" mass="18663">VSVYAYYFEKDVNLEHVCGVGAGHRHDWEHVVVWVQNDEAKYVATSAHGKYHVYPAEDVRWEDTHPKVVYHREGAQTHSLRFASEGDDNIENHKGVWFYSYLVSYFGFPSAELRHSMLYNDWGSATIDFYDGRFATALEDAKGGKDIPLDTSVDNASSPGDPIGC</sequence>
<dbReference type="RefSeq" id="XP_046044243.1">
    <property type="nucleotide sequence ID" value="XM_046188638.1"/>
</dbReference>